<keyword evidence="3" id="KW-1185">Reference proteome</keyword>
<dbReference type="CDD" id="cd02440">
    <property type="entry name" value="AdoMet_MTases"/>
    <property type="match status" value="1"/>
</dbReference>
<comment type="caution">
    <text evidence="2">The sequence shown here is derived from an EMBL/GenBank/DDBJ whole genome shotgun (WGS) entry which is preliminary data.</text>
</comment>
<dbReference type="Proteomes" id="UP000055019">
    <property type="component" value="Unassembled WGS sequence"/>
</dbReference>
<evidence type="ECO:0000313" key="2">
    <source>
        <dbReference type="EMBL" id="SAL86212.1"/>
    </source>
</evidence>
<feature type="domain" description="Methyltransferase" evidence="1">
    <location>
        <begin position="35"/>
        <end position="130"/>
    </location>
</feature>
<dbReference type="GO" id="GO:0032259">
    <property type="term" value="P:methylation"/>
    <property type="evidence" value="ECO:0007669"/>
    <property type="project" value="UniProtKB-KW"/>
</dbReference>
<protein>
    <submittedName>
        <fullName evidence="2">Cypemycin methyltransferase</fullName>
        <ecNumber evidence="2">2.1.1.-</ecNumber>
    </submittedName>
</protein>
<dbReference type="SUPFAM" id="SSF53335">
    <property type="entry name" value="S-adenosyl-L-methionine-dependent methyltransferases"/>
    <property type="match status" value="1"/>
</dbReference>
<gene>
    <name evidence="2" type="primary">cypM</name>
    <name evidence="2" type="ORF">AWB74_07608</name>
</gene>
<keyword evidence="2" id="KW-0489">Methyltransferase</keyword>
<accession>A0A158KYK6</accession>
<dbReference type="InterPro" id="IPR029063">
    <property type="entry name" value="SAM-dependent_MTases_sf"/>
</dbReference>
<dbReference type="RefSeq" id="WP_061151759.1">
    <property type="nucleotide sequence ID" value="NZ_FCOM02000070.1"/>
</dbReference>
<reference evidence="2" key="1">
    <citation type="submission" date="2016-01" db="EMBL/GenBank/DDBJ databases">
        <authorList>
            <person name="Peeters C."/>
        </authorList>
    </citation>
    <scope>NUCLEOTIDE SEQUENCE [LARGE SCALE GENOMIC DNA]</scope>
    <source>
        <strain evidence="2">LMG 29317</strain>
    </source>
</reference>
<dbReference type="Gene3D" id="3.40.50.150">
    <property type="entry name" value="Vaccinia Virus protein VP39"/>
    <property type="match status" value="1"/>
</dbReference>
<dbReference type="EC" id="2.1.1.-" evidence="2"/>
<dbReference type="InterPro" id="IPR041698">
    <property type="entry name" value="Methyltransf_25"/>
</dbReference>
<keyword evidence="2" id="KW-0808">Transferase</keyword>
<name>A0A158KYK6_9BURK</name>
<dbReference type="OrthoDB" id="5632330at2"/>
<dbReference type="AlphaFoldDB" id="A0A158KYK6"/>
<evidence type="ECO:0000259" key="1">
    <source>
        <dbReference type="Pfam" id="PF13649"/>
    </source>
</evidence>
<evidence type="ECO:0000313" key="3">
    <source>
        <dbReference type="Proteomes" id="UP000055019"/>
    </source>
</evidence>
<sequence length="234" mass="26377">MNADRLTQNQHGSAFPLSKYTRAFVDHARKHGGVVLDIGAGYGVASLRALSAHTRVIANDISRAQLDAIRQAVPLRYEQKLTLLEGRFPHFDLESNLLDAVLASHVLHFLEPDAFRAGLEKLQNWVKPGGKVFVLCFTPYHRFMEKMIPDYERALASAEEWPGLTVDSDRYALVPGLLPKVVNLMDPTILAREFMLARFRLERVEFTPCPPDLNSEYFPLDGREWAGLIGYKSA</sequence>
<dbReference type="Pfam" id="PF13649">
    <property type="entry name" value="Methyltransf_25"/>
    <property type="match status" value="1"/>
</dbReference>
<dbReference type="GO" id="GO:0008168">
    <property type="term" value="F:methyltransferase activity"/>
    <property type="evidence" value="ECO:0007669"/>
    <property type="project" value="UniProtKB-KW"/>
</dbReference>
<organism evidence="2 3">
    <name type="scientific">Caballeronia arvi</name>
    <dbReference type="NCBI Taxonomy" id="1777135"/>
    <lineage>
        <taxon>Bacteria</taxon>
        <taxon>Pseudomonadati</taxon>
        <taxon>Pseudomonadota</taxon>
        <taxon>Betaproteobacteria</taxon>
        <taxon>Burkholderiales</taxon>
        <taxon>Burkholderiaceae</taxon>
        <taxon>Caballeronia</taxon>
    </lineage>
</organism>
<proteinExistence type="predicted"/>
<dbReference type="EMBL" id="FCOM02000070">
    <property type="protein sequence ID" value="SAL86212.1"/>
    <property type="molecule type" value="Genomic_DNA"/>
</dbReference>